<sequence>MALILTITIHFASASNLLLFSSNSPVKLAAKSASSSEISPYSVTVNGQPVKVQKYHSLSYVQFDLLGQANVEITLREAVKQYSLSPKSYSIPSKQTGNKIYFSLTNPVKLILHQVNSLEAKLFIFAEAPEENSPKIGGLNVENILDYPGIDNTGSQDVTSIIQTAIDTVSQKSGILYFPPGIYKTQQLNLKSNLTLYLASGAVIEATKDVQPSYGRGVLQIENVHNLKIIGRGVINGNGSYWRPQKGWYTLILIKNSRNILLQDILLKDPAVANVWMSYSENINIYNVKILADPKPKFVNTDGFDFWSSRNIILDNVLYKGTDDATSHGGDKKEQIQNNENINIRNAVFYTGGGFKMGSGAAQKVIRNITYENIDVVYTNTFSGFWPVAGANFEKIYFKNIRVEDIADVPRDWGSAQLFQWHIYPSEADSPPETLGYIRDVYINNLTTDDRGGRKSTFNGYDSQRDIRIAFNNFSVAGQFIKTLEDAPFEIRPSYKDGNQYVSFTFATSDPTIVNIKVPKLYASESGNPGHFNIVRTGNLAESITVKYTIRGTAENGVDYRTIPNFVTIPAGEDSATIVIQPIPDKQTEGLETIFICLENVPNSTKYMLGPDFHAVVNINE</sequence>
<keyword evidence="8 11" id="KW-0326">Glycosidase</keyword>
<evidence type="ECO:0000313" key="14">
    <source>
        <dbReference type="Proteomes" id="UP001576776"/>
    </source>
</evidence>
<dbReference type="InterPro" id="IPR038081">
    <property type="entry name" value="CalX-like_sf"/>
</dbReference>
<evidence type="ECO:0000256" key="6">
    <source>
        <dbReference type="ARBA" id="ARBA00023180"/>
    </source>
</evidence>
<proteinExistence type="inferred from homology"/>
<evidence type="ECO:0000256" key="8">
    <source>
        <dbReference type="ARBA" id="ARBA00023295"/>
    </source>
</evidence>
<keyword evidence="9" id="KW-0624">Polysaccharide degradation</keyword>
<dbReference type="Proteomes" id="UP001576776">
    <property type="component" value="Unassembled WGS sequence"/>
</dbReference>
<dbReference type="Pfam" id="PF03160">
    <property type="entry name" value="Calx-beta"/>
    <property type="match status" value="1"/>
</dbReference>
<keyword evidence="7" id="KW-0119">Carbohydrate metabolism</keyword>
<comment type="function">
    <text evidence="10">Pectinolytic enzyme involved in the degradation of xylogalacturonan (xga), a galacturonan backbone heavily substituted with xylose, and which is one important component of the hairy regions of pectin. Activity requires a galacturonic acid backbone substituted with xylose.</text>
</comment>
<evidence type="ECO:0000256" key="2">
    <source>
        <dbReference type="ARBA" id="ARBA00022729"/>
    </source>
</evidence>
<dbReference type="Pfam" id="PF00295">
    <property type="entry name" value="Glyco_hydro_28"/>
    <property type="match status" value="1"/>
</dbReference>
<gene>
    <name evidence="13" type="ORF">ACE1B6_01100</name>
</gene>
<evidence type="ECO:0000256" key="5">
    <source>
        <dbReference type="ARBA" id="ARBA00022837"/>
    </source>
</evidence>
<evidence type="ECO:0000256" key="7">
    <source>
        <dbReference type="ARBA" id="ARBA00023277"/>
    </source>
</evidence>
<keyword evidence="6" id="KW-0325">Glycoprotein</keyword>
<keyword evidence="14" id="KW-1185">Reference proteome</keyword>
<dbReference type="InterPro" id="IPR000743">
    <property type="entry name" value="Glyco_hydro_28"/>
</dbReference>
<dbReference type="SUPFAM" id="SSF51126">
    <property type="entry name" value="Pectin lyase-like"/>
    <property type="match status" value="1"/>
</dbReference>
<evidence type="ECO:0000256" key="3">
    <source>
        <dbReference type="ARBA" id="ARBA00022737"/>
    </source>
</evidence>
<comment type="caution">
    <text evidence="13">The sequence shown here is derived from an EMBL/GenBank/DDBJ whole genome shotgun (WGS) entry which is preliminary data.</text>
</comment>
<keyword evidence="4 11" id="KW-0378">Hydrolase</keyword>
<dbReference type="Gene3D" id="2.160.20.10">
    <property type="entry name" value="Single-stranded right-handed beta-helix, Pectin lyase-like"/>
    <property type="match status" value="1"/>
</dbReference>
<evidence type="ECO:0000256" key="10">
    <source>
        <dbReference type="ARBA" id="ARBA00037278"/>
    </source>
</evidence>
<dbReference type="RefSeq" id="WP_413255386.1">
    <property type="nucleotide sequence ID" value="NZ_JBHFNS010000014.1"/>
</dbReference>
<keyword evidence="2" id="KW-0732">Signal</keyword>
<evidence type="ECO:0000256" key="4">
    <source>
        <dbReference type="ARBA" id="ARBA00022801"/>
    </source>
</evidence>
<protein>
    <submittedName>
        <fullName evidence="13">Glycosyl hydrolase family 28 protein</fullName>
    </submittedName>
</protein>
<evidence type="ECO:0000256" key="9">
    <source>
        <dbReference type="ARBA" id="ARBA00023326"/>
    </source>
</evidence>
<reference evidence="13 14" key="1">
    <citation type="submission" date="2024-09" db="EMBL/GenBank/DDBJ databases">
        <title>Floridaenema gen nov. (Aerosakkonemataceae, Aerosakkonematales ord. nov., Cyanobacteria) from benthic tropical and subtropical fresh waters, with the description of four new species.</title>
        <authorList>
            <person name="Moretto J.A."/>
            <person name="Berthold D.E."/>
            <person name="Lefler F.W."/>
            <person name="Huang I.-S."/>
            <person name="Laughinghouse H. IV."/>
        </authorList>
    </citation>
    <scope>NUCLEOTIDE SEQUENCE [LARGE SCALE GENOMIC DNA]</scope>
    <source>
        <strain evidence="13 14">BLCC-F154</strain>
    </source>
</reference>
<organism evidence="13 14">
    <name type="scientific">Floridaenema fluviatile BLCC-F154</name>
    <dbReference type="NCBI Taxonomy" id="3153640"/>
    <lineage>
        <taxon>Bacteria</taxon>
        <taxon>Bacillati</taxon>
        <taxon>Cyanobacteriota</taxon>
        <taxon>Cyanophyceae</taxon>
        <taxon>Oscillatoriophycideae</taxon>
        <taxon>Aerosakkonematales</taxon>
        <taxon>Aerosakkonemataceae</taxon>
        <taxon>Floridanema</taxon>
        <taxon>Floridanema fluviatile</taxon>
    </lineage>
</organism>
<evidence type="ECO:0000256" key="11">
    <source>
        <dbReference type="RuleBase" id="RU361169"/>
    </source>
</evidence>
<feature type="domain" description="Calx-beta" evidence="12">
    <location>
        <begin position="502"/>
        <end position="599"/>
    </location>
</feature>
<dbReference type="InterPro" id="IPR011050">
    <property type="entry name" value="Pectin_lyase_fold/virulence"/>
</dbReference>
<comment type="similarity">
    <text evidence="1 11">Belongs to the glycosyl hydrolase 28 family.</text>
</comment>
<evidence type="ECO:0000313" key="13">
    <source>
        <dbReference type="EMBL" id="MFB2933852.1"/>
    </source>
</evidence>
<keyword evidence="3" id="KW-0677">Repeat</keyword>
<dbReference type="InterPro" id="IPR003644">
    <property type="entry name" value="Calx_beta"/>
</dbReference>
<keyword evidence="5" id="KW-0106">Calcium</keyword>
<accession>A0ABV4Y518</accession>
<evidence type="ECO:0000259" key="12">
    <source>
        <dbReference type="SMART" id="SM00237"/>
    </source>
</evidence>
<name>A0ABV4Y518_9CYAN</name>
<dbReference type="SMART" id="SM00237">
    <property type="entry name" value="Calx_beta"/>
    <property type="match status" value="1"/>
</dbReference>
<evidence type="ECO:0000256" key="1">
    <source>
        <dbReference type="ARBA" id="ARBA00008834"/>
    </source>
</evidence>
<dbReference type="GO" id="GO:0016787">
    <property type="term" value="F:hydrolase activity"/>
    <property type="evidence" value="ECO:0007669"/>
    <property type="project" value="UniProtKB-KW"/>
</dbReference>
<dbReference type="Gene3D" id="2.60.40.2030">
    <property type="match status" value="1"/>
</dbReference>
<dbReference type="EMBL" id="JBHFNS010000014">
    <property type="protein sequence ID" value="MFB2933852.1"/>
    <property type="molecule type" value="Genomic_DNA"/>
</dbReference>
<dbReference type="PANTHER" id="PTHR31736:SF9">
    <property type="entry name" value="ENDO-XYLOGALACTURONAN HYDROLASE A-RELATED"/>
    <property type="match status" value="1"/>
</dbReference>
<dbReference type="PANTHER" id="PTHR31736">
    <property type="match status" value="1"/>
</dbReference>
<dbReference type="InterPro" id="IPR012334">
    <property type="entry name" value="Pectin_lyas_fold"/>
</dbReference>
<dbReference type="SUPFAM" id="SSF141072">
    <property type="entry name" value="CalX-like"/>
    <property type="match status" value="1"/>
</dbReference>